<evidence type="ECO:0000313" key="1">
    <source>
        <dbReference type="EMBL" id="HJD41692.1"/>
    </source>
</evidence>
<dbReference type="EMBL" id="DWUU01000012">
    <property type="protein sequence ID" value="HJD41692.1"/>
    <property type="molecule type" value="Genomic_DNA"/>
</dbReference>
<sequence>MKRIISKILSLVIMTGLLVISFTACGKSKDATSAVEDRVVLASEAFNREGIWFGFEDYVTKDEEIKYILVFDGKGNVTRYKTFKPYIDQARITFADLNGLSDEEIIELAKELDKLIFEEEIKEKISDGTYWIEELSRFVNNPDPDSPPEDRERLQESLDAALALESKMKEAVYQEPEAYPFTLKIETDGTGNQTSKEFLKYSYLDSDLDASGRFITDDLTMDEVNQWEAKIEKEDELDISPRSENMTVYDMQFSGFIHLVEIVGDKQPIYSFDSPDTEGIEVD</sequence>
<dbReference type="Proteomes" id="UP000823909">
    <property type="component" value="Unassembled WGS sequence"/>
</dbReference>
<proteinExistence type="predicted"/>
<protein>
    <submittedName>
        <fullName evidence="1">Uncharacterized protein</fullName>
    </submittedName>
</protein>
<comment type="caution">
    <text evidence="1">The sequence shown here is derived from an EMBL/GenBank/DDBJ whole genome shotgun (WGS) entry which is preliminary data.</text>
</comment>
<dbReference type="AlphaFoldDB" id="A0A9D2RC13"/>
<evidence type="ECO:0000313" key="2">
    <source>
        <dbReference type="Proteomes" id="UP000823909"/>
    </source>
</evidence>
<accession>A0A9D2RC13</accession>
<dbReference type="PROSITE" id="PS51257">
    <property type="entry name" value="PROKAR_LIPOPROTEIN"/>
    <property type="match status" value="1"/>
</dbReference>
<organism evidence="1 2">
    <name type="scientific">Candidatus Mediterraneibacter quadrami</name>
    <dbReference type="NCBI Taxonomy" id="2838684"/>
    <lineage>
        <taxon>Bacteria</taxon>
        <taxon>Bacillati</taxon>
        <taxon>Bacillota</taxon>
        <taxon>Clostridia</taxon>
        <taxon>Lachnospirales</taxon>
        <taxon>Lachnospiraceae</taxon>
        <taxon>Mediterraneibacter</taxon>
    </lineage>
</organism>
<gene>
    <name evidence="1" type="ORF">H9910_01590</name>
</gene>
<name>A0A9D2RC13_9FIRM</name>
<reference evidence="1" key="1">
    <citation type="journal article" date="2021" name="PeerJ">
        <title>Extensive microbial diversity within the chicken gut microbiome revealed by metagenomics and culture.</title>
        <authorList>
            <person name="Gilroy R."/>
            <person name="Ravi A."/>
            <person name="Getino M."/>
            <person name="Pursley I."/>
            <person name="Horton D.L."/>
            <person name="Alikhan N.F."/>
            <person name="Baker D."/>
            <person name="Gharbi K."/>
            <person name="Hall N."/>
            <person name="Watson M."/>
            <person name="Adriaenssens E.M."/>
            <person name="Foster-Nyarko E."/>
            <person name="Jarju S."/>
            <person name="Secka A."/>
            <person name="Antonio M."/>
            <person name="Oren A."/>
            <person name="Chaudhuri R.R."/>
            <person name="La Ragione R."/>
            <person name="Hildebrand F."/>
            <person name="Pallen M.J."/>
        </authorList>
    </citation>
    <scope>NUCLEOTIDE SEQUENCE</scope>
    <source>
        <strain evidence="1">ChiBcec15-3976</strain>
    </source>
</reference>
<reference evidence="1" key="2">
    <citation type="submission" date="2021-04" db="EMBL/GenBank/DDBJ databases">
        <authorList>
            <person name="Gilroy R."/>
        </authorList>
    </citation>
    <scope>NUCLEOTIDE SEQUENCE</scope>
    <source>
        <strain evidence="1">ChiBcec15-3976</strain>
    </source>
</reference>